<organism evidence="1 2">
    <name type="scientific">Mycobacterium asiaticum</name>
    <dbReference type="NCBI Taxonomy" id="1790"/>
    <lineage>
        <taxon>Bacteria</taxon>
        <taxon>Bacillati</taxon>
        <taxon>Actinomycetota</taxon>
        <taxon>Actinomycetes</taxon>
        <taxon>Mycobacteriales</taxon>
        <taxon>Mycobacteriaceae</taxon>
        <taxon>Mycobacterium</taxon>
    </lineage>
</organism>
<sequence>MHMVDLLAEGPDAFIGFQDDLARLQAEIQRDIGELKKTVRKDKKAIPALDWLRRLRWYSRCLGDALAWEVLLFDRKTIAALMTGTRQPIAAITTSHQAVVSMAGYLLSQQFGVPIIHDITNWLRIGDITFMQPKKEGKSWGFQTVELKSSVNDSETLDDGVIQANVTVNVYSNEPMDLLKGLENTPKAEAAASTTPENLGATVPAKQDRRLKKQFQRLDKMIAQRDMKDNAITTVDGIPNVVFRLPHEDTHHWADLRRAIRNARRDGCAFFSIDHFIGYTIFYRKEGVTEEHISKFREPMVEHVQNDLLAHGGGGFLLVRELPMAEEYDVEGFPFMRFFSYKIPQNAIADLLRNRLLMVATVNYGLLDAALAERGFNVTGMNGEPRDDAYPYSCKVAWPTGETFRLGMPSSQVSREVERALYEFSGLDDVVQKVASVQLLPDLISYADFEASLEAQAAHGEAVQQNKPV</sequence>
<evidence type="ECO:0000313" key="1">
    <source>
        <dbReference type="EMBL" id="OBI81818.1"/>
    </source>
</evidence>
<name>A0A1A3C5B9_MYCAS</name>
<gene>
    <name evidence="1" type="ORF">A9X01_23030</name>
</gene>
<accession>A0A1A3C5B9</accession>
<evidence type="ECO:0000313" key="2">
    <source>
        <dbReference type="Proteomes" id="UP000093795"/>
    </source>
</evidence>
<dbReference type="Proteomes" id="UP000093795">
    <property type="component" value="Unassembled WGS sequence"/>
</dbReference>
<proteinExistence type="predicted"/>
<reference evidence="1 2" key="1">
    <citation type="submission" date="2016-06" db="EMBL/GenBank/DDBJ databases">
        <authorList>
            <person name="Kjaerup R.B."/>
            <person name="Dalgaard T.S."/>
            <person name="Juul-Madsen H.R."/>
        </authorList>
    </citation>
    <scope>NUCLEOTIDE SEQUENCE [LARGE SCALE GENOMIC DNA]</scope>
    <source>
        <strain evidence="1 2">1081914.2</strain>
    </source>
</reference>
<protein>
    <submittedName>
        <fullName evidence="1">Uncharacterized protein</fullName>
    </submittedName>
</protein>
<dbReference type="AlphaFoldDB" id="A0A1A3C5B9"/>
<dbReference type="EMBL" id="LZKQ01000186">
    <property type="protein sequence ID" value="OBI81818.1"/>
    <property type="molecule type" value="Genomic_DNA"/>
</dbReference>
<comment type="caution">
    <text evidence="1">The sequence shown here is derived from an EMBL/GenBank/DDBJ whole genome shotgun (WGS) entry which is preliminary data.</text>
</comment>